<organism evidence="2 3">
    <name type="scientific">Heligmosomoides polygyrus</name>
    <name type="common">Parasitic roundworm</name>
    <dbReference type="NCBI Taxonomy" id="6339"/>
    <lineage>
        <taxon>Eukaryota</taxon>
        <taxon>Metazoa</taxon>
        <taxon>Ecdysozoa</taxon>
        <taxon>Nematoda</taxon>
        <taxon>Chromadorea</taxon>
        <taxon>Rhabditida</taxon>
        <taxon>Rhabditina</taxon>
        <taxon>Rhabditomorpha</taxon>
        <taxon>Strongyloidea</taxon>
        <taxon>Heligmosomidae</taxon>
        <taxon>Heligmosomoides</taxon>
    </lineage>
</organism>
<sequence>MNEAGLIDINGTAFVRTTNFKHLGSRITFESNARSCLMRERSVDQVALDDMRSLRKEDSRTPSKIYKTVIRPVAMYGDECSPATKEVETLLSAMVAKMLL</sequence>
<name>A0A183GCL1_HELPZ</name>
<accession>A0A183GCL1</accession>
<keyword evidence="2" id="KW-1185">Reference proteome</keyword>
<protein>
    <submittedName>
        <fullName evidence="3">DNA-directed RNA polymerase</fullName>
    </submittedName>
</protein>
<dbReference type="OrthoDB" id="424543at2759"/>
<dbReference type="WBParaSite" id="HPBE_0001991301-mRNA-1">
    <property type="protein sequence ID" value="HPBE_0001991301-mRNA-1"/>
    <property type="gene ID" value="HPBE_0001991301"/>
</dbReference>
<dbReference type="Proteomes" id="UP000050761">
    <property type="component" value="Unassembled WGS sequence"/>
</dbReference>
<dbReference type="EMBL" id="UZAH01031713">
    <property type="protein sequence ID" value="VDP17356.1"/>
    <property type="molecule type" value="Genomic_DNA"/>
</dbReference>
<gene>
    <name evidence="1" type="ORF">HPBE_LOCUS19912</name>
</gene>
<dbReference type="AlphaFoldDB" id="A0A183GCL1"/>
<evidence type="ECO:0000313" key="2">
    <source>
        <dbReference type="Proteomes" id="UP000050761"/>
    </source>
</evidence>
<reference evidence="3" key="2">
    <citation type="submission" date="2019-09" db="UniProtKB">
        <authorList>
            <consortium name="WormBaseParasite"/>
        </authorList>
    </citation>
    <scope>IDENTIFICATION</scope>
</reference>
<evidence type="ECO:0000313" key="3">
    <source>
        <dbReference type="WBParaSite" id="HPBE_0001991301-mRNA-1"/>
    </source>
</evidence>
<evidence type="ECO:0000313" key="1">
    <source>
        <dbReference type="EMBL" id="VDP17356.1"/>
    </source>
</evidence>
<proteinExistence type="predicted"/>
<accession>A0A3P8FDG3</accession>
<reference evidence="1 2" key="1">
    <citation type="submission" date="2018-11" db="EMBL/GenBank/DDBJ databases">
        <authorList>
            <consortium name="Pathogen Informatics"/>
        </authorList>
    </citation>
    <scope>NUCLEOTIDE SEQUENCE [LARGE SCALE GENOMIC DNA]</scope>
</reference>